<reference evidence="3" key="1">
    <citation type="journal article" date="2019" name="IScience">
        <title>Narwhal Genome Reveals Long-Term Low Genetic Diversity despite Current Large Abundance Size.</title>
        <authorList>
            <person name="Westbury M.V."/>
            <person name="Petersen B."/>
            <person name="Garde E."/>
            <person name="Heide-Jorgensen M.P."/>
            <person name="Lorenzen E.D."/>
        </authorList>
    </citation>
    <scope>NUCLEOTIDE SEQUENCE [LARGE SCALE GENOMIC DNA]</scope>
</reference>
<name>A0A4U1EDT1_MONMO</name>
<gene>
    <name evidence="2" type="ORF">EI555_013931</name>
</gene>
<dbReference type="Proteomes" id="UP000308365">
    <property type="component" value="Unassembled WGS sequence"/>
</dbReference>
<feature type="non-terminal residue" evidence="2">
    <location>
        <position position="1"/>
    </location>
</feature>
<evidence type="ECO:0000256" key="1">
    <source>
        <dbReference type="SAM" id="MobiDB-lite"/>
    </source>
</evidence>
<sequence length="136" mass="14538">RSLGGGTAGDRGTDALEGNAEAAILALPRPLLLAAGCLAALCVTSAAQNTTLAPNVSKETRRKICTDSNVAMIIFTFISVKKKKEEEKGEGEEEEKGEGEEEGGRSKLPQRVQFAKKMDMPKTFCDRGMVAKLSKH</sequence>
<accession>A0A4U1EDT1</accession>
<feature type="compositionally biased region" description="Acidic residues" evidence="1">
    <location>
        <begin position="88"/>
        <end position="101"/>
    </location>
</feature>
<evidence type="ECO:0000313" key="3">
    <source>
        <dbReference type="Proteomes" id="UP000308365"/>
    </source>
</evidence>
<evidence type="ECO:0000313" key="2">
    <source>
        <dbReference type="EMBL" id="TKC34178.1"/>
    </source>
</evidence>
<dbReference type="AlphaFoldDB" id="A0A4U1EDT1"/>
<feature type="region of interest" description="Disordered" evidence="1">
    <location>
        <begin position="82"/>
        <end position="111"/>
    </location>
</feature>
<dbReference type="EMBL" id="RWIC01002013">
    <property type="protein sequence ID" value="TKC34178.1"/>
    <property type="molecule type" value="Genomic_DNA"/>
</dbReference>
<protein>
    <submittedName>
        <fullName evidence="2">Uncharacterized protein</fullName>
    </submittedName>
</protein>
<comment type="caution">
    <text evidence="2">The sequence shown here is derived from an EMBL/GenBank/DDBJ whole genome shotgun (WGS) entry which is preliminary data.</text>
</comment>
<organism evidence="2 3">
    <name type="scientific">Monodon monoceros</name>
    <name type="common">Narwhal</name>
    <name type="synonym">Ceratodon monodon</name>
    <dbReference type="NCBI Taxonomy" id="40151"/>
    <lineage>
        <taxon>Eukaryota</taxon>
        <taxon>Metazoa</taxon>
        <taxon>Chordata</taxon>
        <taxon>Craniata</taxon>
        <taxon>Vertebrata</taxon>
        <taxon>Euteleostomi</taxon>
        <taxon>Mammalia</taxon>
        <taxon>Eutheria</taxon>
        <taxon>Laurasiatheria</taxon>
        <taxon>Artiodactyla</taxon>
        <taxon>Whippomorpha</taxon>
        <taxon>Cetacea</taxon>
        <taxon>Odontoceti</taxon>
        <taxon>Monodontidae</taxon>
        <taxon>Monodon</taxon>
    </lineage>
</organism>
<proteinExistence type="predicted"/>